<gene>
    <name evidence="1" type="ORF">GCM10020366_17980</name>
</gene>
<accession>A0ABP6RLG4</accession>
<sequence>MVISPEQPGERDPARARFPSAPPGAGPVLEWFQESNSNGIKSGIFVASLIAAFLSLKDWGFDWTTTWGLWAFVLAPIPIFYLYSRSGGLSAGSDWFATSRRRHVQLYELTKVTVTNPAGVDAWVLELTDRNGGFTGAKLREVQQNRALWDLVYNGIVHSVNSGTATANELALDKLELR</sequence>
<protein>
    <recommendedName>
        <fullName evidence="3">PH domain-containing protein</fullName>
    </recommendedName>
</protein>
<dbReference type="EMBL" id="BAAAYK010000038">
    <property type="protein sequence ID" value="GAA3355925.1"/>
    <property type="molecule type" value="Genomic_DNA"/>
</dbReference>
<keyword evidence="2" id="KW-1185">Reference proteome</keyword>
<comment type="caution">
    <text evidence="1">The sequence shown here is derived from an EMBL/GenBank/DDBJ whole genome shotgun (WGS) entry which is preliminary data.</text>
</comment>
<reference evidence="2" key="1">
    <citation type="journal article" date="2019" name="Int. J. Syst. Evol. Microbiol.">
        <title>The Global Catalogue of Microorganisms (GCM) 10K type strain sequencing project: providing services to taxonomists for standard genome sequencing and annotation.</title>
        <authorList>
            <consortium name="The Broad Institute Genomics Platform"/>
            <consortium name="The Broad Institute Genome Sequencing Center for Infectious Disease"/>
            <person name="Wu L."/>
            <person name="Ma J."/>
        </authorList>
    </citation>
    <scope>NUCLEOTIDE SEQUENCE [LARGE SCALE GENOMIC DNA]</scope>
    <source>
        <strain evidence="2">JCM 9687</strain>
    </source>
</reference>
<proteinExistence type="predicted"/>
<evidence type="ECO:0008006" key="3">
    <source>
        <dbReference type="Google" id="ProtNLM"/>
    </source>
</evidence>
<organism evidence="1 2">
    <name type="scientific">Saccharopolyspora gregorii</name>
    <dbReference type="NCBI Taxonomy" id="33914"/>
    <lineage>
        <taxon>Bacteria</taxon>
        <taxon>Bacillati</taxon>
        <taxon>Actinomycetota</taxon>
        <taxon>Actinomycetes</taxon>
        <taxon>Pseudonocardiales</taxon>
        <taxon>Pseudonocardiaceae</taxon>
        <taxon>Saccharopolyspora</taxon>
    </lineage>
</organism>
<dbReference type="Proteomes" id="UP001500483">
    <property type="component" value="Unassembled WGS sequence"/>
</dbReference>
<evidence type="ECO:0000313" key="1">
    <source>
        <dbReference type="EMBL" id="GAA3355925.1"/>
    </source>
</evidence>
<evidence type="ECO:0000313" key="2">
    <source>
        <dbReference type="Proteomes" id="UP001500483"/>
    </source>
</evidence>
<name>A0ABP6RLG4_9PSEU</name>